<keyword evidence="2" id="KW-1185">Reference proteome</keyword>
<evidence type="ECO:0000313" key="2">
    <source>
        <dbReference type="Proteomes" id="UP000007305"/>
    </source>
</evidence>
<dbReference type="Gene3D" id="1.10.510.10">
    <property type="entry name" value="Transferase(Phosphotransferase) domain 1"/>
    <property type="match status" value="1"/>
</dbReference>
<dbReference type="PANTHER" id="PTHR46146:SF2">
    <property type="entry name" value="OS11G0222000 PROTEIN"/>
    <property type="match status" value="1"/>
</dbReference>
<reference evidence="1" key="3">
    <citation type="submission" date="2021-05" db="UniProtKB">
        <authorList>
            <consortium name="EnsemblPlants"/>
        </authorList>
    </citation>
    <scope>IDENTIFICATION</scope>
    <source>
        <strain evidence="1">cv. B73</strain>
    </source>
</reference>
<proteinExistence type="predicted"/>
<dbReference type="Proteomes" id="UP000007305">
    <property type="component" value="Chromosome 10"/>
</dbReference>
<dbReference type="SUPFAM" id="SSF56112">
    <property type="entry name" value="Protein kinase-like (PK-like)"/>
    <property type="match status" value="1"/>
</dbReference>
<name>A0A804RI49_MAIZE</name>
<dbReference type="AlphaFoldDB" id="A0A804RI49"/>
<sequence length="135" mass="14705">MANSTLHDQLHSRSPLAAAVSSWRGHLTIALGAARGIEYILLDDAWTAKIADFGLSSQCQRRHAAGAALHGGHGGRYAESVTSKNVVEFAVPHILADDIARVLDPRPRPARPRRWPMWATSSPTAWDPWAANVRP</sequence>
<evidence type="ECO:0000313" key="1">
    <source>
        <dbReference type="EnsemblPlants" id="Zm00001eb415550_P001"/>
    </source>
</evidence>
<dbReference type="Gramene" id="Zm00001eb415550_T001">
    <property type="protein sequence ID" value="Zm00001eb415550_P001"/>
    <property type="gene ID" value="Zm00001eb415550"/>
</dbReference>
<dbReference type="PANTHER" id="PTHR46146">
    <property type="entry name" value="SERINE/THREONINE-PROTEIN KINASE-LIKE PROTEIN CCR4"/>
    <property type="match status" value="1"/>
</dbReference>
<protein>
    <submittedName>
        <fullName evidence="1">Uncharacterized protein</fullName>
    </submittedName>
</protein>
<organism evidence="1 2">
    <name type="scientific">Zea mays</name>
    <name type="common">Maize</name>
    <dbReference type="NCBI Taxonomy" id="4577"/>
    <lineage>
        <taxon>Eukaryota</taxon>
        <taxon>Viridiplantae</taxon>
        <taxon>Streptophyta</taxon>
        <taxon>Embryophyta</taxon>
        <taxon>Tracheophyta</taxon>
        <taxon>Spermatophyta</taxon>
        <taxon>Magnoliopsida</taxon>
        <taxon>Liliopsida</taxon>
        <taxon>Poales</taxon>
        <taxon>Poaceae</taxon>
        <taxon>PACMAD clade</taxon>
        <taxon>Panicoideae</taxon>
        <taxon>Andropogonodae</taxon>
        <taxon>Andropogoneae</taxon>
        <taxon>Tripsacinae</taxon>
        <taxon>Zea</taxon>
    </lineage>
</organism>
<reference evidence="1" key="2">
    <citation type="submission" date="2019-07" db="EMBL/GenBank/DDBJ databases">
        <authorList>
            <person name="Seetharam A."/>
            <person name="Woodhouse M."/>
            <person name="Cannon E."/>
        </authorList>
    </citation>
    <scope>NUCLEOTIDE SEQUENCE [LARGE SCALE GENOMIC DNA]</scope>
    <source>
        <strain evidence="1">cv. B73</strain>
    </source>
</reference>
<accession>A0A804RI49</accession>
<dbReference type="InterPro" id="IPR011009">
    <property type="entry name" value="Kinase-like_dom_sf"/>
</dbReference>
<dbReference type="EnsemblPlants" id="Zm00001eb415550_T001">
    <property type="protein sequence ID" value="Zm00001eb415550_P001"/>
    <property type="gene ID" value="Zm00001eb415550"/>
</dbReference>
<reference evidence="2" key="1">
    <citation type="journal article" date="2009" name="Science">
        <title>The B73 maize genome: complexity, diversity, and dynamics.</title>
        <authorList>
            <person name="Schnable P.S."/>
            <person name="Ware D."/>
            <person name="Fulton R.S."/>
            <person name="Stein J.C."/>
            <person name="Wei F."/>
            <person name="Pasternak S."/>
            <person name="Liang C."/>
            <person name="Zhang J."/>
            <person name="Fulton L."/>
            <person name="Graves T.A."/>
            <person name="Minx P."/>
            <person name="Reily A.D."/>
            <person name="Courtney L."/>
            <person name="Kruchowski S.S."/>
            <person name="Tomlinson C."/>
            <person name="Strong C."/>
            <person name="Delehaunty K."/>
            <person name="Fronick C."/>
            <person name="Courtney B."/>
            <person name="Rock S.M."/>
            <person name="Belter E."/>
            <person name="Du F."/>
            <person name="Kim K."/>
            <person name="Abbott R.M."/>
            <person name="Cotton M."/>
            <person name="Levy A."/>
            <person name="Marchetto P."/>
            <person name="Ochoa K."/>
            <person name="Jackson S.M."/>
            <person name="Gillam B."/>
            <person name="Chen W."/>
            <person name="Yan L."/>
            <person name="Higginbotham J."/>
            <person name="Cardenas M."/>
            <person name="Waligorski J."/>
            <person name="Applebaum E."/>
            <person name="Phelps L."/>
            <person name="Falcone J."/>
            <person name="Kanchi K."/>
            <person name="Thane T."/>
            <person name="Scimone A."/>
            <person name="Thane N."/>
            <person name="Henke J."/>
            <person name="Wang T."/>
            <person name="Ruppert J."/>
            <person name="Shah N."/>
            <person name="Rotter K."/>
            <person name="Hodges J."/>
            <person name="Ingenthron E."/>
            <person name="Cordes M."/>
            <person name="Kohlberg S."/>
            <person name="Sgro J."/>
            <person name="Delgado B."/>
            <person name="Mead K."/>
            <person name="Chinwalla A."/>
            <person name="Leonard S."/>
            <person name="Crouse K."/>
            <person name="Collura K."/>
            <person name="Kudrna D."/>
            <person name="Currie J."/>
            <person name="He R."/>
            <person name="Angelova A."/>
            <person name="Rajasekar S."/>
            <person name="Mueller T."/>
            <person name="Lomeli R."/>
            <person name="Scara G."/>
            <person name="Ko A."/>
            <person name="Delaney K."/>
            <person name="Wissotski M."/>
            <person name="Lopez G."/>
            <person name="Campos D."/>
            <person name="Braidotti M."/>
            <person name="Ashley E."/>
            <person name="Golser W."/>
            <person name="Kim H."/>
            <person name="Lee S."/>
            <person name="Lin J."/>
            <person name="Dujmic Z."/>
            <person name="Kim W."/>
            <person name="Talag J."/>
            <person name="Zuccolo A."/>
            <person name="Fan C."/>
            <person name="Sebastian A."/>
            <person name="Kramer M."/>
            <person name="Spiegel L."/>
            <person name="Nascimento L."/>
            <person name="Zutavern T."/>
            <person name="Miller B."/>
            <person name="Ambroise C."/>
            <person name="Muller S."/>
            <person name="Spooner W."/>
            <person name="Narechania A."/>
            <person name="Ren L."/>
            <person name="Wei S."/>
            <person name="Kumari S."/>
            <person name="Faga B."/>
            <person name="Levy M.J."/>
            <person name="McMahan L."/>
            <person name="Van Buren P."/>
            <person name="Vaughn M.W."/>
            <person name="Ying K."/>
            <person name="Yeh C.-T."/>
            <person name="Emrich S.J."/>
            <person name="Jia Y."/>
            <person name="Kalyanaraman A."/>
            <person name="Hsia A.-P."/>
            <person name="Barbazuk W.B."/>
            <person name="Baucom R.S."/>
            <person name="Brutnell T.P."/>
            <person name="Carpita N.C."/>
            <person name="Chaparro C."/>
            <person name="Chia J.-M."/>
            <person name="Deragon J.-M."/>
            <person name="Estill J.C."/>
            <person name="Fu Y."/>
            <person name="Jeddeloh J.A."/>
            <person name="Han Y."/>
            <person name="Lee H."/>
            <person name="Li P."/>
            <person name="Lisch D.R."/>
            <person name="Liu S."/>
            <person name="Liu Z."/>
            <person name="Nagel D.H."/>
            <person name="McCann M.C."/>
            <person name="SanMiguel P."/>
            <person name="Myers A.M."/>
            <person name="Nettleton D."/>
            <person name="Nguyen J."/>
            <person name="Penning B.W."/>
            <person name="Ponnala L."/>
            <person name="Schneider K.L."/>
            <person name="Schwartz D.C."/>
            <person name="Sharma A."/>
            <person name="Soderlund C."/>
            <person name="Springer N.M."/>
            <person name="Sun Q."/>
            <person name="Wang H."/>
            <person name="Waterman M."/>
            <person name="Westerman R."/>
            <person name="Wolfgruber T.K."/>
            <person name="Yang L."/>
            <person name="Yu Y."/>
            <person name="Zhang L."/>
            <person name="Zhou S."/>
            <person name="Zhu Q."/>
            <person name="Bennetzen J.L."/>
            <person name="Dawe R.K."/>
            <person name="Jiang J."/>
            <person name="Jiang N."/>
            <person name="Presting G.G."/>
            <person name="Wessler S.R."/>
            <person name="Aluru S."/>
            <person name="Martienssen R.A."/>
            <person name="Clifton S.W."/>
            <person name="McCombie W.R."/>
            <person name="Wing R.A."/>
            <person name="Wilson R.K."/>
        </authorList>
    </citation>
    <scope>NUCLEOTIDE SEQUENCE [LARGE SCALE GENOMIC DNA]</scope>
    <source>
        <strain evidence="2">cv. B73</strain>
    </source>
</reference>
<dbReference type="InParanoid" id="A0A804RI49"/>